<evidence type="ECO:0000313" key="9">
    <source>
        <dbReference type="EMBL" id="KAF6754443.1"/>
    </source>
</evidence>
<dbReference type="Gene3D" id="3.40.50.12710">
    <property type="match status" value="1"/>
</dbReference>
<evidence type="ECO:0000256" key="8">
    <source>
        <dbReference type="SAM" id="MobiDB-lite"/>
    </source>
</evidence>
<keyword evidence="3 7" id="KW-0489">Methyltransferase</keyword>
<proteinExistence type="inferred from homology"/>
<comment type="function">
    <text evidence="7">Arginine methyltransferase involved in the assembly or stability of mitochondrial NADH:ubiquinone oxidoreductase complex (complex I).</text>
</comment>
<dbReference type="SUPFAM" id="SSF53335">
    <property type="entry name" value="S-adenosyl-L-methionine-dependent methyltransferases"/>
    <property type="match status" value="1"/>
</dbReference>
<evidence type="ECO:0000256" key="4">
    <source>
        <dbReference type="ARBA" id="ARBA00022679"/>
    </source>
</evidence>
<dbReference type="AlphaFoldDB" id="A0A8H6M3P2"/>
<dbReference type="GO" id="GO:0005739">
    <property type="term" value="C:mitochondrion"/>
    <property type="evidence" value="ECO:0007669"/>
    <property type="project" value="UniProtKB-SubCell"/>
</dbReference>
<organism evidence="9 10">
    <name type="scientific">Ephemerocybe angulata</name>
    <dbReference type="NCBI Taxonomy" id="980116"/>
    <lineage>
        <taxon>Eukaryota</taxon>
        <taxon>Fungi</taxon>
        <taxon>Dikarya</taxon>
        <taxon>Basidiomycota</taxon>
        <taxon>Agaricomycotina</taxon>
        <taxon>Agaricomycetes</taxon>
        <taxon>Agaricomycetidae</taxon>
        <taxon>Agaricales</taxon>
        <taxon>Agaricineae</taxon>
        <taxon>Psathyrellaceae</taxon>
        <taxon>Ephemerocybe</taxon>
    </lineage>
</organism>
<comment type="caution">
    <text evidence="9">The sequence shown here is derived from an EMBL/GenBank/DDBJ whole genome shotgun (WGS) entry which is preliminary data.</text>
</comment>
<evidence type="ECO:0000256" key="2">
    <source>
        <dbReference type="ARBA" id="ARBA00005891"/>
    </source>
</evidence>
<sequence>MQNLLTSRVSSLSTCRGLWNLCRIGKAVPKSVRLAPRGSRFNSVVASDVTKVEKIILDNIKATGPLSYATYMQLCLGHPTHGYYMNPQHPVFGTTGDFITSPEISQVFGELIGIWFVSQWAAAGKPPSVRLVELGPGRGTLMADILRTISKFGLGKSLTGVHLVENSEALRTVQEQKLQASPYHDPPKLHWYNHIAEIPRNPSEYTILVAHEFFDALPIHVLQKQETGWHEVLIASTETESPEPNNENTEVTKSTARLRRVLSPKPTATSRLLGHSSIRFDNLPVGSTIEVSPTSFRIAHQVGQLLASQEPSSELDAPSESPKESERGVGGCGLIIDYGAAQVFGDSFRAFKEHRMVDPFHLPGECDLTANVDFAYLQEAMSGLVETHGPISQGDFLERMGLEFRVKALIGAAQSEERRGRLVDRSGMGNEYQVFGITSKQEKTAEDVYPFVQASS</sequence>
<dbReference type="PANTHER" id="PTHR12049:SF7">
    <property type="entry name" value="PROTEIN ARGININE METHYLTRANSFERASE NDUFAF7, MITOCHONDRIAL"/>
    <property type="match status" value="1"/>
</dbReference>
<dbReference type="EC" id="2.1.1.320" evidence="7"/>
<evidence type="ECO:0000313" key="10">
    <source>
        <dbReference type="Proteomes" id="UP000521943"/>
    </source>
</evidence>
<dbReference type="InterPro" id="IPR038375">
    <property type="entry name" value="NDUFAF7_sf"/>
</dbReference>
<keyword evidence="5 7" id="KW-0496">Mitochondrion</keyword>
<comment type="similarity">
    <text evidence="2 7">Belongs to the NDUFAF7 family.</text>
</comment>
<dbReference type="GO" id="GO:0032981">
    <property type="term" value="P:mitochondrial respiratory chain complex I assembly"/>
    <property type="evidence" value="ECO:0007669"/>
    <property type="project" value="TreeGrafter"/>
</dbReference>
<dbReference type="InterPro" id="IPR003788">
    <property type="entry name" value="NDUFAF7"/>
</dbReference>
<comment type="catalytic activity">
    <reaction evidence="6 7">
        <text>L-arginyl-[protein] + 2 S-adenosyl-L-methionine = N(omega),N(omega)'-dimethyl-L-arginyl-[protein] + 2 S-adenosyl-L-homocysteine + 2 H(+)</text>
        <dbReference type="Rhea" id="RHEA:48108"/>
        <dbReference type="Rhea" id="RHEA-COMP:10532"/>
        <dbReference type="Rhea" id="RHEA-COMP:11992"/>
        <dbReference type="ChEBI" id="CHEBI:15378"/>
        <dbReference type="ChEBI" id="CHEBI:29965"/>
        <dbReference type="ChEBI" id="CHEBI:57856"/>
        <dbReference type="ChEBI" id="CHEBI:59789"/>
        <dbReference type="ChEBI" id="CHEBI:88221"/>
        <dbReference type="EC" id="2.1.1.320"/>
    </reaction>
</comment>
<accession>A0A8H6M3P2</accession>
<dbReference type="OrthoDB" id="438553at2759"/>
<dbReference type="Proteomes" id="UP000521943">
    <property type="component" value="Unassembled WGS sequence"/>
</dbReference>
<dbReference type="InterPro" id="IPR029063">
    <property type="entry name" value="SAM-dependent_MTases_sf"/>
</dbReference>
<protein>
    <recommendedName>
        <fullName evidence="7">Protein arginine methyltransferase NDUFAF7</fullName>
        <ecNumber evidence="7">2.1.1.320</ecNumber>
    </recommendedName>
</protein>
<evidence type="ECO:0000256" key="7">
    <source>
        <dbReference type="RuleBase" id="RU364114"/>
    </source>
</evidence>
<evidence type="ECO:0000256" key="6">
    <source>
        <dbReference type="ARBA" id="ARBA00048612"/>
    </source>
</evidence>
<evidence type="ECO:0000256" key="5">
    <source>
        <dbReference type="ARBA" id="ARBA00023128"/>
    </source>
</evidence>
<comment type="subcellular location">
    <subcellularLocation>
        <location evidence="1 7">Mitochondrion</location>
    </subcellularLocation>
</comment>
<name>A0A8H6M3P2_9AGAR</name>
<dbReference type="GO" id="GO:0032259">
    <property type="term" value="P:methylation"/>
    <property type="evidence" value="ECO:0007669"/>
    <property type="project" value="UniProtKB-KW"/>
</dbReference>
<evidence type="ECO:0000256" key="1">
    <source>
        <dbReference type="ARBA" id="ARBA00004173"/>
    </source>
</evidence>
<evidence type="ECO:0000256" key="3">
    <source>
        <dbReference type="ARBA" id="ARBA00022603"/>
    </source>
</evidence>
<dbReference type="EMBL" id="JACGCI010000034">
    <property type="protein sequence ID" value="KAF6754443.1"/>
    <property type="molecule type" value="Genomic_DNA"/>
</dbReference>
<keyword evidence="4 7" id="KW-0808">Transferase</keyword>
<dbReference type="Pfam" id="PF02636">
    <property type="entry name" value="Methyltransf_28"/>
    <property type="match status" value="1"/>
</dbReference>
<gene>
    <name evidence="9" type="ORF">DFP72DRAFT_990319</name>
</gene>
<keyword evidence="10" id="KW-1185">Reference proteome</keyword>
<reference evidence="9 10" key="1">
    <citation type="submission" date="2020-07" db="EMBL/GenBank/DDBJ databases">
        <title>Comparative genomics of pyrophilous fungi reveals a link between fire events and developmental genes.</title>
        <authorList>
            <consortium name="DOE Joint Genome Institute"/>
            <person name="Steindorff A.S."/>
            <person name="Carver A."/>
            <person name="Calhoun S."/>
            <person name="Stillman K."/>
            <person name="Liu H."/>
            <person name="Lipzen A."/>
            <person name="Pangilinan J."/>
            <person name="Labutti K."/>
            <person name="Bruns T.D."/>
            <person name="Grigoriev I.V."/>
        </authorList>
    </citation>
    <scope>NUCLEOTIDE SEQUENCE [LARGE SCALE GENOMIC DNA]</scope>
    <source>
        <strain evidence="9 10">CBS 144469</strain>
    </source>
</reference>
<dbReference type="PANTHER" id="PTHR12049">
    <property type="entry name" value="PROTEIN ARGININE METHYLTRANSFERASE NDUFAF7, MITOCHONDRIAL"/>
    <property type="match status" value="1"/>
</dbReference>
<dbReference type="GO" id="GO:0035243">
    <property type="term" value="F:protein-arginine omega-N symmetric methyltransferase activity"/>
    <property type="evidence" value="ECO:0007669"/>
    <property type="project" value="UniProtKB-EC"/>
</dbReference>
<feature type="region of interest" description="Disordered" evidence="8">
    <location>
        <begin position="307"/>
        <end position="328"/>
    </location>
</feature>